<evidence type="ECO:0000313" key="1">
    <source>
        <dbReference type="EMBL" id="KAH7638799.1"/>
    </source>
</evidence>
<dbReference type="AlphaFoldDB" id="A0A9D4SE40"/>
<evidence type="ECO:0008006" key="2">
    <source>
        <dbReference type="Google" id="ProtNLM"/>
    </source>
</evidence>
<protein>
    <recommendedName>
        <fullName evidence="2">Regulatory protein zeste</fullName>
    </recommendedName>
</protein>
<sequence>MLSENKLKRLNILTFINEKKDILFTKKKYKIEKEHIWREIFIMMRDSGMVSAEKDWRYVRDVSFSNWRKRAHKRLKYLASNGYRLNMDECEFLISDILGQTPDKSMIKKIQNGFKQQQMKTTIKHENNNEIDDDEDEVDEEEEEEMIESDDEYMIDSDEEDSQFIMDEMLLIPKIVINDHPNNKSNSMTNNESSNMKNNVKNQPHYEYQSEQRLLELEIENKILKNRYMKLKILELEKNLGFSHCEQNKIICKSNNLII</sequence>
<comment type="caution">
    <text evidence="1">The sequence shown here is derived from an EMBL/GenBank/DDBJ whole genome shotgun (WGS) entry which is preliminary data.</text>
</comment>
<dbReference type="Proteomes" id="UP000828236">
    <property type="component" value="Unassembled WGS sequence"/>
</dbReference>
<proteinExistence type="predicted"/>
<reference evidence="1" key="2">
    <citation type="journal article" date="2021" name="World Allergy Organ. J.">
        <title>Chromosome-level assembly of Dermatophagoides farinae genome and transcriptome reveals two novel allergens Der f 37 and Der f 39.</title>
        <authorList>
            <person name="Chen J."/>
            <person name="Cai Z."/>
            <person name="Fan D."/>
            <person name="Hu J."/>
            <person name="Hou Y."/>
            <person name="He Y."/>
            <person name="Zhang Z."/>
            <person name="Zhao Z."/>
            <person name="Gao P."/>
            <person name="Hu W."/>
            <person name="Sun J."/>
            <person name="Li J."/>
            <person name="Ji K."/>
        </authorList>
    </citation>
    <scope>NUCLEOTIDE SEQUENCE</scope>
    <source>
        <strain evidence="1">JKM2019</strain>
    </source>
</reference>
<organism evidence="1">
    <name type="scientific">Dermatophagoides farinae</name>
    <name type="common">American house dust mite</name>
    <dbReference type="NCBI Taxonomy" id="6954"/>
    <lineage>
        <taxon>Eukaryota</taxon>
        <taxon>Metazoa</taxon>
        <taxon>Ecdysozoa</taxon>
        <taxon>Arthropoda</taxon>
        <taxon>Chelicerata</taxon>
        <taxon>Arachnida</taxon>
        <taxon>Acari</taxon>
        <taxon>Acariformes</taxon>
        <taxon>Sarcoptiformes</taxon>
        <taxon>Astigmata</taxon>
        <taxon>Psoroptidia</taxon>
        <taxon>Analgoidea</taxon>
        <taxon>Pyroglyphidae</taxon>
        <taxon>Dermatophagoidinae</taxon>
        <taxon>Dermatophagoides</taxon>
    </lineage>
</organism>
<accession>A0A9D4SE40</accession>
<dbReference type="EMBL" id="SDOV01000007">
    <property type="protein sequence ID" value="KAH7638799.1"/>
    <property type="molecule type" value="Genomic_DNA"/>
</dbReference>
<gene>
    <name evidence="1" type="ORF">HUG17_2832</name>
</gene>
<name>A0A9D4SE40_DERFA</name>
<reference evidence="1" key="1">
    <citation type="submission" date="2020-06" db="EMBL/GenBank/DDBJ databases">
        <authorList>
            <person name="Ji K."/>
            <person name="Li J."/>
        </authorList>
    </citation>
    <scope>NUCLEOTIDE SEQUENCE</scope>
    <source>
        <strain evidence="1">JKM2019</strain>
        <tissue evidence="1">Whole body</tissue>
    </source>
</reference>